<evidence type="ECO:0000256" key="4">
    <source>
        <dbReference type="ARBA" id="ARBA00022989"/>
    </source>
</evidence>
<keyword evidence="2" id="KW-0378">Hydrolase</keyword>
<evidence type="ECO:0000313" key="9">
    <source>
        <dbReference type="Proteomes" id="UP000830055"/>
    </source>
</evidence>
<dbReference type="CDD" id="cd06530">
    <property type="entry name" value="S26_SPase_I"/>
    <property type="match status" value="1"/>
</dbReference>
<keyword evidence="9" id="KW-1185">Reference proteome</keyword>
<evidence type="ECO:0000256" key="6">
    <source>
        <dbReference type="NCBIfam" id="TIGR02228"/>
    </source>
</evidence>
<dbReference type="Pfam" id="PF00717">
    <property type="entry name" value="Peptidase_S24"/>
    <property type="match status" value="1"/>
</dbReference>
<dbReference type="InterPro" id="IPR015927">
    <property type="entry name" value="Peptidase_S24_S26A/B/C"/>
</dbReference>
<reference evidence="8 9" key="1">
    <citation type="submission" date="2022-01" db="EMBL/GenBank/DDBJ databases">
        <title>Desulfofustis limnae sp. nov., a novel mesophilic sulfate-reducing bacterium isolated from marsh soil.</title>
        <authorList>
            <person name="Watanabe M."/>
            <person name="Takahashi A."/>
            <person name="Kojima H."/>
            <person name="Fukui M."/>
        </authorList>
    </citation>
    <scope>NUCLEOTIDE SEQUENCE [LARGE SCALE GENOMIC DNA]</scope>
    <source>
        <strain evidence="8 9">PPLL</strain>
    </source>
</reference>
<protein>
    <recommendedName>
        <fullName evidence="6">Signal peptidase I</fullName>
        <ecNumber evidence="6">3.4.21.89</ecNumber>
    </recommendedName>
</protein>
<evidence type="ECO:0000256" key="1">
    <source>
        <dbReference type="ARBA" id="ARBA00004308"/>
    </source>
</evidence>
<dbReference type="EMBL" id="AP025516">
    <property type="protein sequence ID" value="BDD87669.1"/>
    <property type="molecule type" value="Genomic_DNA"/>
</dbReference>
<dbReference type="InterPro" id="IPR036286">
    <property type="entry name" value="LexA/Signal_pep-like_sf"/>
</dbReference>
<dbReference type="Proteomes" id="UP000830055">
    <property type="component" value="Chromosome"/>
</dbReference>
<keyword evidence="3" id="KW-0812">Transmembrane</keyword>
<keyword evidence="5" id="KW-0472">Membrane</keyword>
<gene>
    <name evidence="8" type="ORF">DPPLL_20340</name>
</gene>
<dbReference type="NCBIfam" id="TIGR02228">
    <property type="entry name" value="sigpep_I_arch"/>
    <property type="match status" value="1"/>
</dbReference>
<evidence type="ECO:0000259" key="7">
    <source>
        <dbReference type="Pfam" id="PF00717"/>
    </source>
</evidence>
<evidence type="ECO:0000256" key="5">
    <source>
        <dbReference type="ARBA" id="ARBA00023136"/>
    </source>
</evidence>
<keyword evidence="2" id="KW-0645">Protease</keyword>
<comment type="subcellular location">
    <subcellularLocation>
        <location evidence="1">Endomembrane system</location>
    </subcellularLocation>
</comment>
<dbReference type="InterPro" id="IPR001733">
    <property type="entry name" value="Peptidase_S26B"/>
</dbReference>
<evidence type="ECO:0000256" key="2">
    <source>
        <dbReference type="ARBA" id="ARBA00022670"/>
    </source>
</evidence>
<evidence type="ECO:0000256" key="3">
    <source>
        <dbReference type="ARBA" id="ARBA00022692"/>
    </source>
</evidence>
<keyword evidence="4" id="KW-1133">Transmembrane helix</keyword>
<accession>A0ABN6M6I2</accession>
<name>A0ABN6M6I2_9BACT</name>
<dbReference type="SUPFAM" id="SSF51306">
    <property type="entry name" value="LexA/Signal peptidase"/>
    <property type="match status" value="1"/>
</dbReference>
<sequence>MDNTPAELKLSGSALSALMQDVLARGASFRFQAKGGSMSPFVKDQDILTLTKVNPATIRVGDIAAVRPPNRDTLIVHRVIRVSNHAFLLKGDNNPTPDGIFSPDAIIGIVDTIERKGRSAPFCSKPACLIIAVLSRSGLLNSCLLPLIRKVKSSMIKPSPSSQIAL</sequence>
<dbReference type="PANTHER" id="PTHR10806">
    <property type="entry name" value="SIGNAL PEPTIDASE COMPLEX CATALYTIC SUBUNIT SEC11"/>
    <property type="match status" value="1"/>
</dbReference>
<dbReference type="PANTHER" id="PTHR10806:SF6">
    <property type="entry name" value="SIGNAL PEPTIDASE COMPLEX CATALYTIC SUBUNIT SEC11"/>
    <property type="match status" value="1"/>
</dbReference>
<evidence type="ECO:0000313" key="8">
    <source>
        <dbReference type="EMBL" id="BDD87669.1"/>
    </source>
</evidence>
<dbReference type="Gene3D" id="2.10.109.10">
    <property type="entry name" value="Umud Fragment, subunit A"/>
    <property type="match status" value="1"/>
</dbReference>
<dbReference type="EC" id="3.4.21.89" evidence="6"/>
<feature type="domain" description="Peptidase S24/S26A/S26B/S26C" evidence="7">
    <location>
        <begin position="21"/>
        <end position="110"/>
    </location>
</feature>
<proteinExistence type="predicted"/>
<organism evidence="8 9">
    <name type="scientific">Desulfofustis limnaeus</name>
    <dbReference type="NCBI Taxonomy" id="2740163"/>
    <lineage>
        <taxon>Bacteria</taxon>
        <taxon>Pseudomonadati</taxon>
        <taxon>Thermodesulfobacteriota</taxon>
        <taxon>Desulfobulbia</taxon>
        <taxon>Desulfobulbales</taxon>
        <taxon>Desulfocapsaceae</taxon>
        <taxon>Desulfofustis</taxon>
    </lineage>
</organism>
<dbReference type="InterPro" id="IPR019533">
    <property type="entry name" value="Peptidase_S26"/>
</dbReference>
<dbReference type="RefSeq" id="WP_284151086.1">
    <property type="nucleotide sequence ID" value="NZ_AP025516.1"/>
</dbReference>